<dbReference type="SUPFAM" id="SSF51556">
    <property type="entry name" value="Metallo-dependent hydrolases"/>
    <property type="match status" value="1"/>
</dbReference>
<reference evidence="2 3" key="1">
    <citation type="submission" date="2014-01" db="EMBL/GenBank/DDBJ databases">
        <title>Draft genome sequencing of Bacillus alcalophilus CGMCC 1.3604.</title>
        <authorList>
            <person name="Yang J."/>
            <person name="Diao L."/>
            <person name="Yang S."/>
        </authorList>
    </citation>
    <scope>NUCLEOTIDE SEQUENCE [LARGE SCALE GENOMIC DNA]</scope>
    <source>
        <strain evidence="2 3">CGMCC 1.3604</strain>
    </source>
</reference>
<dbReference type="GO" id="GO:0016814">
    <property type="term" value="F:hydrolase activity, acting on carbon-nitrogen (but not peptide) bonds, in cyclic amidines"/>
    <property type="evidence" value="ECO:0007669"/>
    <property type="project" value="TreeGrafter"/>
</dbReference>
<dbReference type="AlphaFoldDB" id="A0A4S4JYR2"/>
<dbReference type="InterPro" id="IPR011059">
    <property type="entry name" value="Metal-dep_hydrolase_composite"/>
</dbReference>
<dbReference type="Gene3D" id="2.30.40.10">
    <property type="entry name" value="Urease, subunit C, domain 1"/>
    <property type="match status" value="1"/>
</dbReference>
<dbReference type="Pfam" id="PF07969">
    <property type="entry name" value="Amidohydro_3"/>
    <property type="match status" value="1"/>
</dbReference>
<dbReference type="RefSeq" id="WP_003321178.1">
    <property type="nucleotide sequence ID" value="NZ_ALPT02000026.1"/>
</dbReference>
<dbReference type="PANTHER" id="PTHR32027:SF9">
    <property type="entry name" value="BLL3847 PROTEIN"/>
    <property type="match status" value="1"/>
</dbReference>
<gene>
    <name evidence="2" type="ORF">AJ85_10840</name>
</gene>
<organism evidence="2 3">
    <name type="scientific">Alkalihalobacillus alcalophilus ATCC 27647 = CGMCC 1.3604</name>
    <dbReference type="NCBI Taxonomy" id="1218173"/>
    <lineage>
        <taxon>Bacteria</taxon>
        <taxon>Bacillati</taxon>
        <taxon>Bacillota</taxon>
        <taxon>Bacilli</taxon>
        <taxon>Bacillales</taxon>
        <taxon>Bacillaceae</taxon>
        <taxon>Alkalihalobacillus</taxon>
    </lineage>
</organism>
<dbReference type="InterPro" id="IPR013108">
    <property type="entry name" value="Amidohydro_3"/>
</dbReference>
<proteinExistence type="predicted"/>
<dbReference type="Gene3D" id="3.20.20.140">
    <property type="entry name" value="Metal-dependent hydrolases"/>
    <property type="match status" value="1"/>
</dbReference>
<dbReference type="OrthoDB" id="9815027at2"/>
<sequence length="436" mass="48966">MNVHLKNALIPILNPNAFYELFVENGRIKQLVQYEDKIEGGKQFDFKGLMQAEQTNASYDLNGRVVLPTFADIHMHLDKSHSLPYVGNQSGTLLEAVQNYKQAAPTFSDAQIKARIRKTALSALKYGTTTIRTHIDFHTRSDQATTFRGVKMALEVKEELKDWIHIQVFPMLPYHPYNDRDRQCIKKVLTMGIDGIGGAPHLSEKPLECVEELFQFALESDLPLDLHTDESDSPDVDTILKIAELTIKHQLQGKVVVDHLCSLAAMDEEKANHVLERMKAARLMAVTLPAANMYLQGREDQGLIRRGITRINEIRAAGIPLATASDNVCDPFHPFGRADLLQIAQLTGYAAHMGGRSDLIELLKMVTLTPKKIIGEKESGINSGDRASFVLFDSFSVEQLFAELTETRAVYHNGRWVSVQYSQLEQMLMAKNYQSS</sequence>
<dbReference type="EMBL" id="JALP01000154">
    <property type="protein sequence ID" value="THG90413.1"/>
    <property type="molecule type" value="Genomic_DNA"/>
</dbReference>
<feature type="domain" description="Amidohydrolase 3" evidence="1">
    <location>
        <begin position="102"/>
        <end position="417"/>
    </location>
</feature>
<protein>
    <recommendedName>
        <fullName evidence="1">Amidohydrolase 3 domain-containing protein</fullName>
    </recommendedName>
</protein>
<comment type="caution">
    <text evidence="2">The sequence shown here is derived from an EMBL/GenBank/DDBJ whole genome shotgun (WGS) entry which is preliminary data.</text>
</comment>
<dbReference type="InterPro" id="IPR032466">
    <property type="entry name" value="Metal_Hydrolase"/>
</dbReference>
<dbReference type="InterPro" id="IPR052349">
    <property type="entry name" value="Metallo-hydrolase_Enzymes"/>
</dbReference>
<evidence type="ECO:0000259" key="1">
    <source>
        <dbReference type="Pfam" id="PF07969"/>
    </source>
</evidence>
<evidence type="ECO:0000313" key="2">
    <source>
        <dbReference type="EMBL" id="THG90413.1"/>
    </source>
</evidence>
<name>A0A4S4JYR2_ALKAL</name>
<dbReference type="PANTHER" id="PTHR32027">
    <property type="entry name" value="CYTOSINE DEAMINASE"/>
    <property type="match status" value="1"/>
</dbReference>
<accession>A0A4S4JYR2</accession>
<dbReference type="CDD" id="cd01293">
    <property type="entry name" value="Bact_CD"/>
    <property type="match status" value="1"/>
</dbReference>
<evidence type="ECO:0000313" key="3">
    <source>
        <dbReference type="Proteomes" id="UP000297014"/>
    </source>
</evidence>
<dbReference type="Proteomes" id="UP000297014">
    <property type="component" value="Unassembled WGS sequence"/>
</dbReference>